<proteinExistence type="predicted"/>
<accession>A0ABU8UVX8</accession>
<dbReference type="EMBL" id="JBBKAK010000002">
    <property type="protein sequence ID" value="MEJ8673071.1"/>
    <property type="molecule type" value="Genomic_DNA"/>
</dbReference>
<sequence length="110" mass="12566">MFETMNDRGARLTAVDLLKSHLLSHVGENEDRLNTQWQEMLRELATDREDSTAASRFIKAFLLARCAREGHDDDRQQIDSNLNVWVRHNAAHLGLVPERPTTSCTSCRTC</sequence>
<name>A0ABU8UVX8_9ACTN</name>
<protein>
    <submittedName>
        <fullName evidence="1">Uncharacterized protein</fullName>
    </submittedName>
</protein>
<comment type="caution">
    <text evidence="1">The sequence shown here is derived from an EMBL/GenBank/DDBJ whole genome shotgun (WGS) entry which is preliminary data.</text>
</comment>
<gene>
    <name evidence="1" type="ORF">WKI71_45675</name>
</gene>
<evidence type="ECO:0000313" key="2">
    <source>
        <dbReference type="Proteomes" id="UP001376459"/>
    </source>
</evidence>
<organism evidence="1 2">
    <name type="scientific">Streptomyces machairae</name>
    <dbReference type="NCBI Taxonomy" id="3134109"/>
    <lineage>
        <taxon>Bacteria</taxon>
        <taxon>Bacillati</taxon>
        <taxon>Actinomycetota</taxon>
        <taxon>Actinomycetes</taxon>
        <taxon>Kitasatosporales</taxon>
        <taxon>Streptomycetaceae</taxon>
        <taxon>Streptomyces</taxon>
    </lineage>
</organism>
<evidence type="ECO:0000313" key="1">
    <source>
        <dbReference type="EMBL" id="MEJ8673071.1"/>
    </source>
</evidence>
<reference evidence="1 2" key="1">
    <citation type="submission" date="2024-03" db="EMBL/GenBank/DDBJ databases">
        <title>Novel Streptomyces species of biotechnological and ecological value are a feature of Machair soil.</title>
        <authorList>
            <person name="Prole J.R."/>
            <person name="Goodfellow M."/>
            <person name="Allenby N."/>
            <person name="Ward A.C."/>
        </authorList>
    </citation>
    <scope>NUCLEOTIDE SEQUENCE [LARGE SCALE GENOMIC DNA]</scope>
    <source>
        <strain evidence="1 2">MS1.AVA.1</strain>
    </source>
</reference>
<dbReference type="Proteomes" id="UP001376459">
    <property type="component" value="Unassembled WGS sequence"/>
</dbReference>
<keyword evidence="2" id="KW-1185">Reference proteome</keyword>